<protein>
    <submittedName>
        <fullName evidence="3">Dienelactone hydrolase family protein</fullName>
        <ecNumber evidence="3">3.1.-.-</ecNumber>
    </submittedName>
</protein>
<accession>A0ABV9JNZ7</accession>
<evidence type="ECO:0000313" key="3">
    <source>
        <dbReference type="EMBL" id="MFC4655889.1"/>
    </source>
</evidence>
<proteinExistence type="predicted"/>
<dbReference type="InterPro" id="IPR050261">
    <property type="entry name" value="FrsA_esterase"/>
</dbReference>
<keyword evidence="4" id="KW-1185">Reference proteome</keyword>
<dbReference type="InterPro" id="IPR002925">
    <property type="entry name" value="Dienelactn_hydro"/>
</dbReference>
<keyword evidence="3" id="KW-0378">Hydrolase</keyword>
<dbReference type="PANTHER" id="PTHR22946:SF0">
    <property type="entry name" value="DIENELACTONE HYDROLASE DOMAIN-CONTAINING PROTEIN"/>
    <property type="match status" value="1"/>
</dbReference>
<keyword evidence="1" id="KW-0732">Signal</keyword>
<evidence type="ECO:0000256" key="1">
    <source>
        <dbReference type="SAM" id="SignalP"/>
    </source>
</evidence>
<dbReference type="EC" id="3.1.-.-" evidence="3"/>
<reference evidence="4" key="1">
    <citation type="journal article" date="2019" name="Int. J. Syst. Evol. Microbiol.">
        <title>The Global Catalogue of Microorganisms (GCM) 10K type strain sequencing project: providing services to taxonomists for standard genome sequencing and annotation.</title>
        <authorList>
            <consortium name="The Broad Institute Genomics Platform"/>
            <consortium name="The Broad Institute Genome Sequencing Center for Infectious Disease"/>
            <person name="Wu L."/>
            <person name="Ma J."/>
        </authorList>
    </citation>
    <scope>NUCLEOTIDE SEQUENCE [LARGE SCALE GENOMIC DNA]</scope>
    <source>
        <strain evidence="4">DT28</strain>
    </source>
</reference>
<dbReference type="EMBL" id="JBHSGB010000010">
    <property type="protein sequence ID" value="MFC4655889.1"/>
    <property type="molecule type" value="Genomic_DNA"/>
</dbReference>
<dbReference type="RefSeq" id="WP_377334409.1">
    <property type="nucleotide sequence ID" value="NZ_JBHSGB010000010.1"/>
</dbReference>
<evidence type="ECO:0000259" key="2">
    <source>
        <dbReference type="Pfam" id="PF01738"/>
    </source>
</evidence>
<organism evidence="3 4">
    <name type="scientific">Rheinheimera marina</name>
    <dbReference type="NCBI Taxonomy" id="1774958"/>
    <lineage>
        <taxon>Bacteria</taxon>
        <taxon>Pseudomonadati</taxon>
        <taxon>Pseudomonadota</taxon>
        <taxon>Gammaproteobacteria</taxon>
        <taxon>Chromatiales</taxon>
        <taxon>Chromatiaceae</taxon>
        <taxon>Rheinheimera</taxon>
    </lineage>
</organism>
<feature type="domain" description="Dienelactone hydrolase" evidence="2">
    <location>
        <begin position="39"/>
        <end position="257"/>
    </location>
</feature>
<dbReference type="InterPro" id="IPR029058">
    <property type="entry name" value="AB_hydrolase_fold"/>
</dbReference>
<dbReference type="PANTHER" id="PTHR22946">
    <property type="entry name" value="DIENELACTONE HYDROLASE DOMAIN-CONTAINING PROTEIN-RELATED"/>
    <property type="match status" value="1"/>
</dbReference>
<dbReference type="Gene3D" id="3.40.50.1820">
    <property type="entry name" value="alpha/beta hydrolase"/>
    <property type="match status" value="1"/>
</dbReference>
<dbReference type="Proteomes" id="UP001595962">
    <property type="component" value="Unassembled WGS sequence"/>
</dbReference>
<evidence type="ECO:0000313" key="4">
    <source>
        <dbReference type="Proteomes" id="UP001595962"/>
    </source>
</evidence>
<gene>
    <name evidence="3" type="ORF">ACFO3I_12810</name>
</gene>
<comment type="caution">
    <text evidence="3">The sequence shown here is derived from an EMBL/GenBank/DDBJ whole genome shotgun (WGS) entry which is preliminary data.</text>
</comment>
<dbReference type="Pfam" id="PF01738">
    <property type="entry name" value="DLH"/>
    <property type="match status" value="1"/>
</dbReference>
<feature type="signal peptide" evidence="1">
    <location>
        <begin position="1"/>
        <end position="21"/>
    </location>
</feature>
<dbReference type="SUPFAM" id="SSF53474">
    <property type="entry name" value="alpha/beta-Hydrolases"/>
    <property type="match status" value="1"/>
</dbReference>
<dbReference type="GO" id="GO:0016787">
    <property type="term" value="F:hydrolase activity"/>
    <property type="evidence" value="ECO:0007669"/>
    <property type="project" value="UniProtKB-KW"/>
</dbReference>
<feature type="chain" id="PRO_5046713489" evidence="1">
    <location>
        <begin position="22"/>
        <end position="259"/>
    </location>
</feature>
<sequence>MKWLLTLGCVALLMLGNNSLAAVTEQAVQLPNQLGSAIIYRNDAVKNQGAAVLVIHEWWGFNDYARSRAKMLAELGYTSIAVDMYGTGKVADHPDNAMAFMEAAMKEPEKVNARFDAAMALLKAAPGVDASRIYAMGYCFGGGVVLNQARMGKALAGVASFHGMLTSKHHKADAATLKAKILVAHGGADPFVPAEQATSFISEMLGAGADLDFRVYPGVKHSFTVPDATEKGKAFHMPFEYNEQADKDSWAALLRMLAS</sequence>
<name>A0ABV9JNZ7_9GAMM</name>